<reference evidence="2" key="1">
    <citation type="journal article" date="2019" name="Int. J. Syst. Evol. Microbiol.">
        <title>The Global Catalogue of Microorganisms (GCM) 10K type strain sequencing project: providing services to taxonomists for standard genome sequencing and annotation.</title>
        <authorList>
            <consortium name="The Broad Institute Genomics Platform"/>
            <consortium name="The Broad Institute Genome Sequencing Center for Infectious Disease"/>
            <person name="Wu L."/>
            <person name="Ma J."/>
        </authorList>
    </citation>
    <scope>NUCLEOTIDE SEQUENCE [LARGE SCALE GENOMIC DNA]</scope>
    <source>
        <strain evidence="2">NBRC 103627</strain>
    </source>
</reference>
<dbReference type="EMBL" id="JBHSFY010000003">
    <property type="protein sequence ID" value="MFC4476858.1"/>
    <property type="molecule type" value="Genomic_DNA"/>
</dbReference>
<protein>
    <submittedName>
        <fullName evidence="1">Uncharacterized protein</fullName>
    </submittedName>
</protein>
<proteinExistence type="predicted"/>
<name>A0ABV8Z9Y0_9FLAO</name>
<accession>A0ABV8Z9Y0</accession>
<organism evidence="1 2">
    <name type="scientific">Flavobacterium chungangensis</name>
    <dbReference type="NCBI Taxonomy" id="2708132"/>
    <lineage>
        <taxon>Bacteria</taxon>
        <taxon>Pseudomonadati</taxon>
        <taxon>Bacteroidota</taxon>
        <taxon>Flavobacteriia</taxon>
        <taxon>Flavobacteriales</taxon>
        <taxon>Flavobacteriaceae</taxon>
        <taxon>Flavobacterium</taxon>
    </lineage>
</organism>
<evidence type="ECO:0000313" key="2">
    <source>
        <dbReference type="Proteomes" id="UP001596003"/>
    </source>
</evidence>
<evidence type="ECO:0000313" key="1">
    <source>
        <dbReference type="EMBL" id="MFC4476858.1"/>
    </source>
</evidence>
<dbReference type="Proteomes" id="UP001596003">
    <property type="component" value="Unassembled WGS sequence"/>
</dbReference>
<comment type="caution">
    <text evidence="1">The sequence shown here is derived from an EMBL/GenBank/DDBJ whole genome shotgun (WGS) entry which is preliminary data.</text>
</comment>
<sequence length="321" mass="37924">MQEEEERYLEIIKESNRKLVVLELLSNFFNHKDLVGVLVRTKIIHKLFEKNRILDINKLELFHIQYTNSLIDLFQKLKKSKEQQYVLISDEIYINEDILAKLKSEIGETKLAKQLQLHAQNMSRKIEELYQLFVTEKDVFFNWNDLLTYSQSIQAEYYREITIDQYEKLSQFNKSVYENAHARFERKLLGRLNILGFKIKFCCGLVCNNEIIEVYEFRDSNDKFVFVANEKSFYFLNEEAVKGIDLSKNDSSKQVIIKGLKNKNADLKKELSTIKTTLPESVLEVLNEYLEKISSVDFLDELQNVDEQTNILKTMLNININ</sequence>
<gene>
    <name evidence="1" type="ORF">ACFO3N_07265</name>
</gene>
<dbReference type="RefSeq" id="WP_379796427.1">
    <property type="nucleotide sequence ID" value="NZ_JBHSFY010000003.1"/>
</dbReference>
<keyword evidence="2" id="KW-1185">Reference proteome</keyword>